<organism evidence="1 2">
    <name type="scientific">Thiospirillum jenense</name>
    <dbReference type="NCBI Taxonomy" id="1653858"/>
    <lineage>
        <taxon>Bacteria</taxon>
        <taxon>Pseudomonadati</taxon>
        <taxon>Pseudomonadota</taxon>
        <taxon>Gammaproteobacteria</taxon>
        <taxon>Chromatiales</taxon>
        <taxon>Chromatiaceae</taxon>
        <taxon>Thiospirillum</taxon>
    </lineage>
</organism>
<evidence type="ECO:0000313" key="2">
    <source>
        <dbReference type="Proteomes" id="UP000548632"/>
    </source>
</evidence>
<accession>A0A839HGB1</accession>
<proteinExistence type="predicted"/>
<keyword evidence="2" id="KW-1185">Reference proteome</keyword>
<reference evidence="1 2" key="1">
    <citation type="journal article" date="2020" name="Arch. Microbiol.">
        <title>The genome sequence of the giant phototrophic gammaproteobacterium Thiospirillum jenense gives insight into its physiological properties and phylogenetic relationships.</title>
        <authorList>
            <person name="Imhoff J.F."/>
            <person name="Meyer T.E."/>
            <person name="Kyndt J.A."/>
        </authorList>
    </citation>
    <scope>NUCLEOTIDE SEQUENCE [LARGE SCALE GENOMIC DNA]</scope>
    <source>
        <strain evidence="1 2">DSM 216</strain>
    </source>
</reference>
<name>A0A839HGB1_9GAMM</name>
<dbReference type="EMBL" id="JABVCQ010000017">
    <property type="protein sequence ID" value="MBB1126336.1"/>
    <property type="molecule type" value="Genomic_DNA"/>
</dbReference>
<gene>
    <name evidence="1" type="ORF">HUK38_08830</name>
</gene>
<dbReference type="Proteomes" id="UP000548632">
    <property type="component" value="Unassembled WGS sequence"/>
</dbReference>
<protein>
    <submittedName>
        <fullName evidence="1">BrnT family toxin</fullName>
    </submittedName>
</protein>
<dbReference type="InterPro" id="IPR007460">
    <property type="entry name" value="BrnT_toxin"/>
</dbReference>
<comment type="caution">
    <text evidence="1">The sequence shown here is derived from an EMBL/GenBank/DDBJ whole genome shotgun (WGS) entry which is preliminary data.</text>
</comment>
<dbReference type="Pfam" id="PF04365">
    <property type="entry name" value="BrnT_toxin"/>
    <property type="match status" value="1"/>
</dbReference>
<sequence>MSLVFKWNLHKAAINVRKHGIAFSEAIAVFDDPLAKIFPDIWHSNSAREIIIGHLHDLRLCLVIFTEIESEHLRIISARLATSKEQRDYEHHAR</sequence>
<dbReference type="AlphaFoldDB" id="A0A839HGB1"/>
<dbReference type="Gene3D" id="3.10.450.530">
    <property type="entry name" value="Ribonuclease toxin, BrnT, of type II toxin-antitoxin system"/>
    <property type="match status" value="1"/>
</dbReference>
<dbReference type="InterPro" id="IPR038573">
    <property type="entry name" value="BrnT_sf"/>
</dbReference>
<evidence type="ECO:0000313" key="1">
    <source>
        <dbReference type="EMBL" id="MBB1126336.1"/>
    </source>
</evidence>